<keyword evidence="3" id="KW-1185">Reference proteome</keyword>
<evidence type="ECO:0000313" key="2">
    <source>
        <dbReference type="EMBL" id="KAL0017144.1"/>
    </source>
</evidence>
<gene>
    <name evidence="2" type="ORF">SO802_004213</name>
</gene>
<evidence type="ECO:0008006" key="4">
    <source>
        <dbReference type="Google" id="ProtNLM"/>
    </source>
</evidence>
<dbReference type="EMBL" id="JAZDWU010000001">
    <property type="protein sequence ID" value="KAL0017144.1"/>
    <property type="molecule type" value="Genomic_DNA"/>
</dbReference>
<reference evidence="2 3" key="1">
    <citation type="submission" date="2024-01" db="EMBL/GenBank/DDBJ databases">
        <title>A telomere-to-telomere, gap-free genome of sweet tea (Lithocarpus litseifolius).</title>
        <authorList>
            <person name="Zhou J."/>
        </authorList>
    </citation>
    <scope>NUCLEOTIDE SEQUENCE [LARGE SCALE GENOMIC DNA]</scope>
    <source>
        <strain evidence="2">Zhou-2022a</strain>
        <tissue evidence="2">Leaf</tissue>
    </source>
</reference>
<organism evidence="2 3">
    <name type="scientific">Lithocarpus litseifolius</name>
    <dbReference type="NCBI Taxonomy" id="425828"/>
    <lineage>
        <taxon>Eukaryota</taxon>
        <taxon>Viridiplantae</taxon>
        <taxon>Streptophyta</taxon>
        <taxon>Embryophyta</taxon>
        <taxon>Tracheophyta</taxon>
        <taxon>Spermatophyta</taxon>
        <taxon>Magnoliopsida</taxon>
        <taxon>eudicotyledons</taxon>
        <taxon>Gunneridae</taxon>
        <taxon>Pentapetalae</taxon>
        <taxon>rosids</taxon>
        <taxon>fabids</taxon>
        <taxon>Fagales</taxon>
        <taxon>Fagaceae</taxon>
        <taxon>Lithocarpus</taxon>
    </lineage>
</organism>
<feature type="chain" id="PRO_5043912528" description="Secreted protein" evidence="1">
    <location>
        <begin position="21"/>
        <end position="81"/>
    </location>
</feature>
<evidence type="ECO:0000256" key="1">
    <source>
        <dbReference type="SAM" id="SignalP"/>
    </source>
</evidence>
<dbReference type="AlphaFoldDB" id="A0AAW2E484"/>
<proteinExistence type="predicted"/>
<name>A0AAW2E484_9ROSI</name>
<dbReference type="Proteomes" id="UP001459277">
    <property type="component" value="Unassembled WGS sequence"/>
</dbReference>
<sequence>MPSSLFFFLLVSTEMLMVEGNACERRSKHGQGFVETLDTVTASAGSGRVHNMELITPNFQDLLASVTSHVDQASTTKVILK</sequence>
<feature type="signal peptide" evidence="1">
    <location>
        <begin position="1"/>
        <end position="20"/>
    </location>
</feature>
<comment type="caution">
    <text evidence="2">The sequence shown here is derived from an EMBL/GenBank/DDBJ whole genome shotgun (WGS) entry which is preliminary data.</text>
</comment>
<protein>
    <recommendedName>
        <fullName evidence="4">Secreted protein</fullName>
    </recommendedName>
</protein>
<evidence type="ECO:0000313" key="3">
    <source>
        <dbReference type="Proteomes" id="UP001459277"/>
    </source>
</evidence>
<keyword evidence="1" id="KW-0732">Signal</keyword>
<accession>A0AAW2E484</accession>